<dbReference type="Pfam" id="PF10926">
    <property type="entry name" value="DUF2800"/>
    <property type="match status" value="2"/>
</dbReference>
<dbReference type="Proteomes" id="UP001056460">
    <property type="component" value="Segment"/>
</dbReference>
<name>A0A9E7E213_9CAUD</name>
<feature type="region of interest" description="Disordered" evidence="1">
    <location>
        <begin position="1"/>
        <end position="24"/>
    </location>
</feature>
<proteinExistence type="predicted"/>
<reference evidence="2" key="1">
    <citation type="journal article" date="2022" name="Viruses">
        <title>Isolation of novel Xanthomonas phages for the plant pathogens X. translucens and X. campestris.</title>
        <authorList>
            <person name="Erdrich S.H."/>
            <person name="Sharma V."/>
            <person name="Schurr U."/>
            <person name="Arsova B."/>
            <person name="Frunzke J."/>
        </authorList>
    </citation>
    <scope>NUCLEOTIDE SEQUENCE</scope>
</reference>
<keyword evidence="2" id="KW-0269">Exonuclease</keyword>
<feature type="region of interest" description="Disordered" evidence="1">
    <location>
        <begin position="527"/>
        <end position="547"/>
    </location>
</feature>
<keyword evidence="2" id="KW-0540">Nuclease</keyword>
<gene>
    <name evidence="2" type="ORF">Mallos_BL60080</name>
</gene>
<keyword evidence="2" id="KW-0378">Hydrolase</keyword>
<dbReference type="GO" id="GO:0004527">
    <property type="term" value="F:exonuclease activity"/>
    <property type="evidence" value="ECO:0007669"/>
    <property type="project" value="UniProtKB-KW"/>
</dbReference>
<dbReference type="InterPro" id="IPR021229">
    <property type="entry name" value="DUF2800"/>
</dbReference>
<dbReference type="EMBL" id="ON189047">
    <property type="protein sequence ID" value="URA07188.1"/>
    <property type="molecule type" value="Genomic_DNA"/>
</dbReference>
<keyword evidence="3" id="KW-1185">Reference proteome</keyword>
<protein>
    <submittedName>
        <fullName evidence="2">Cas4 family exonuclease</fullName>
    </submittedName>
</protein>
<evidence type="ECO:0000256" key="1">
    <source>
        <dbReference type="SAM" id="MobiDB-lite"/>
    </source>
</evidence>
<sequence length="547" mass="60363">MRPSKSRVSSHMPSAHARRNASGSKRWMNCLGSLQLSEGRPNNSSEAARLGTAAHALGEACLLDGSEAWEWLGGHIHLDEHEQATVYRPPSPVTPETGDKTMIVPVHTSESADLEPAEGDYPIDADMTDAVQVYLDVCRGEAERLGPMAELNIERQFSLNWLVGYDWDQATIDHDGKLRSPSGLWLDESSVPHVIRNADGTASMGPMFGTNDCSVFLPFDHLTVIDYKHGQGIGVDVYHVDRELDPKSGEVMTIENGNEQELYYALGAARDVGWAFETLDLIIVQPRHRHSDGSVRRWSTNKAYLKQFEERLRWAAIEVEKPNQPLKAGDWCTFCPASAVCPELRESAFKLAQLEFAREFGEEDSVARSDAETSDEDLALRMQAIPLLDIFIKSAKAEAVRRLSETETGEAVFGKLVRGKANRAFRKDLPLIGEDGEQVVIDGVPQFVDPFAELEKAGIPKEMLFNEPKPKSPAQVEKVRPTELMLRLKAEKVKAPAAHIKGLVAQFSHKPEGKISFAPLSDPREAVAPAMAAADDFDAADEESSDD</sequence>
<feature type="compositionally biased region" description="Acidic residues" evidence="1">
    <location>
        <begin position="535"/>
        <end position="547"/>
    </location>
</feature>
<feature type="compositionally biased region" description="Polar residues" evidence="1">
    <location>
        <begin position="1"/>
        <end position="12"/>
    </location>
</feature>
<accession>A0A9E7E213</accession>
<evidence type="ECO:0000313" key="2">
    <source>
        <dbReference type="EMBL" id="URA07188.1"/>
    </source>
</evidence>
<organism evidence="2 3">
    <name type="scientific">Xanthomonas phage Mallos</name>
    <dbReference type="NCBI Taxonomy" id="2939131"/>
    <lineage>
        <taxon>Viruses</taxon>
        <taxon>Duplodnaviria</taxon>
        <taxon>Heunggongvirae</taxon>
        <taxon>Uroviricota</taxon>
        <taxon>Caudoviricetes</taxon>
        <taxon>Mesyanzhinovviridae</taxon>
        <taxon>Bradleyvirinae</taxon>
        <taxon>Mallosvirus</taxon>
        <taxon>Mallosvirus mallos</taxon>
    </lineage>
</organism>
<evidence type="ECO:0000313" key="3">
    <source>
        <dbReference type="Proteomes" id="UP001056460"/>
    </source>
</evidence>